<evidence type="ECO:0000313" key="3">
    <source>
        <dbReference type="EMBL" id="KAI1707043.1"/>
    </source>
</evidence>
<dbReference type="InterPro" id="IPR000591">
    <property type="entry name" value="DEP_dom"/>
</dbReference>
<proteinExistence type="predicted"/>
<sequence>MNKSYGEKFAATKLWTSILRKFYNEMPLKRHRRQLRMFNDSFTGREAVDFLFSFLPDLWPRECSRNTAVNLAKMFLKSGYLVNARNEEDREFYDNVALYGFCSSKIESFLNDVPFSSNETPAKSTSRNVRRISSFKADALESYRKGNENYNTLKWEQSKDVINRADYTSPAVPSGRLSMSCGDLTSIPPRAEKRLLGIPLLSARLFSSASKNPKALPASVVVKETKDRSSPWSNGSPLFRRSARRLNTPVLQDRAGTKVEKEIINAKAPVAITDADEFKLWKYCLIERLKQALGIVELGKLAELLNLDFFGADVRWNCKMIGEQKIVAKIPENHDELPGSLIDSLRKLASWPHPPLVSSQSGSHNRERTLFGTVCRGLVALSPIIPLEVARSVVAIYGLFKAMKGSEASTPPRAGRRENFGTVLSPSRMATQTRQQKHQLLINDHLITDIPPYHREKFILCIRLLLLTLKPNIRRKLQIILRHLRRIARNSRLKLKSEQQKDSSENRLTILERLSALFIAPTTQISELKSARFLAFFMDNLQELLIDLPVWLEADVQQKVENLISGKELLTISNGMPCVSRQIPGDCRSVFGARQPARKSGTPPAPLATTFCDRIGTSAYEEQRSQLDDQLLQLLDSTISNENLKPKDKAKWINDFRVTYPRLYAIRFPPGTDTSEFEEATDASTFSQDKSTASARKNPGAPGSNRLLERFRQIITLTN</sequence>
<name>A0AAD4R076_9BILA</name>
<dbReference type="InterPro" id="IPR036390">
    <property type="entry name" value="WH_DNA-bd_sf"/>
</dbReference>
<dbReference type="Pfam" id="PF00610">
    <property type="entry name" value="DEP"/>
    <property type="match status" value="1"/>
</dbReference>
<evidence type="ECO:0000259" key="2">
    <source>
        <dbReference type="PROSITE" id="PS50186"/>
    </source>
</evidence>
<feature type="compositionally biased region" description="Polar residues" evidence="1">
    <location>
        <begin position="682"/>
        <end position="695"/>
    </location>
</feature>
<keyword evidence="4" id="KW-1185">Reference proteome</keyword>
<dbReference type="AlphaFoldDB" id="A0AAD4R076"/>
<dbReference type="PANTHER" id="PTHR16206">
    <property type="entry name" value="DEP DOMAIN-CONTAINING"/>
    <property type="match status" value="1"/>
</dbReference>
<organism evidence="3 4">
    <name type="scientific">Ditylenchus destructor</name>
    <dbReference type="NCBI Taxonomy" id="166010"/>
    <lineage>
        <taxon>Eukaryota</taxon>
        <taxon>Metazoa</taxon>
        <taxon>Ecdysozoa</taxon>
        <taxon>Nematoda</taxon>
        <taxon>Chromadorea</taxon>
        <taxon>Rhabditida</taxon>
        <taxon>Tylenchina</taxon>
        <taxon>Tylenchomorpha</taxon>
        <taxon>Sphaerularioidea</taxon>
        <taxon>Anguinidae</taxon>
        <taxon>Anguininae</taxon>
        <taxon>Ditylenchus</taxon>
    </lineage>
</organism>
<dbReference type="Proteomes" id="UP001201812">
    <property type="component" value="Unassembled WGS sequence"/>
</dbReference>
<dbReference type="CDD" id="cd04371">
    <property type="entry name" value="DEP"/>
    <property type="match status" value="1"/>
</dbReference>
<feature type="domain" description="DEP" evidence="2">
    <location>
        <begin position="22"/>
        <end position="103"/>
    </location>
</feature>
<evidence type="ECO:0000256" key="1">
    <source>
        <dbReference type="SAM" id="MobiDB-lite"/>
    </source>
</evidence>
<dbReference type="EMBL" id="JAKKPZ010000043">
    <property type="protein sequence ID" value="KAI1707043.1"/>
    <property type="molecule type" value="Genomic_DNA"/>
</dbReference>
<reference evidence="3" key="1">
    <citation type="submission" date="2022-01" db="EMBL/GenBank/DDBJ databases">
        <title>Genome Sequence Resource for Two Populations of Ditylenchus destructor, the Migratory Endoparasitic Phytonematode.</title>
        <authorList>
            <person name="Zhang H."/>
            <person name="Lin R."/>
            <person name="Xie B."/>
        </authorList>
    </citation>
    <scope>NUCLEOTIDE SEQUENCE</scope>
    <source>
        <strain evidence="3">BazhouSP</strain>
    </source>
</reference>
<protein>
    <submittedName>
        <fullName evidence="3">Domain found in dishevelled, egl-10, and pleckstrin (DEP) domain-containing protein</fullName>
    </submittedName>
</protein>
<comment type="caution">
    <text evidence="3">The sequence shown here is derived from an EMBL/GenBank/DDBJ whole genome shotgun (WGS) entry which is preliminary data.</text>
</comment>
<dbReference type="InterPro" id="IPR036388">
    <property type="entry name" value="WH-like_DNA-bd_sf"/>
</dbReference>
<evidence type="ECO:0000313" key="4">
    <source>
        <dbReference type="Proteomes" id="UP001201812"/>
    </source>
</evidence>
<dbReference type="Gene3D" id="1.10.10.10">
    <property type="entry name" value="Winged helix-like DNA-binding domain superfamily/Winged helix DNA-binding domain"/>
    <property type="match status" value="1"/>
</dbReference>
<gene>
    <name evidence="3" type="ORF">DdX_12632</name>
</gene>
<dbReference type="PANTHER" id="PTHR16206:SF4">
    <property type="entry name" value="PROTEIN LET-99"/>
    <property type="match status" value="1"/>
</dbReference>
<dbReference type="PROSITE" id="PS50186">
    <property type="entry name" value="DEP"/>
    <property type="match status" value="1"/>
</dbReference>
<dbReference type="GO" id="GO:0035556">
    <property type="term" value="P:intracellular signal transduction"/>
    <property type="evidence" value="ECO:0007669"/>
    <property type="project" value="InterPro"/>
</dbReference>
<dbReference type="SMART" id="SM00049">
    <property type="entry name" value="DEP"/>
    <property type="match status" value="1"/>
</dbReference>
<accession>A0AAD4R076</accession>
<feature type="region of interest" description="Disordered" evidence="1">
    <location>
        <begin position="674"/>
        <end position="705"/>
    </location>
</feature>
<dbReference type="SUPFAM" id="SSF46785">
    <property type="entry name" value="Winged helix' DNA-binding domain"/>
    <property type="match status" value="1"/>
</dbReference>